<accession>A0A6G0WHL0</accession>
<reference evidence="1 2" key="1">
    <citation type="submission" date="2019-07" db="EMBL/GenBank/DDBJ databases">
        <title>Genomics analysis of Aphanomyces spp. identifies a new class of oomycete effector associated with host adaptation.</title>
        <authorList>
            <person name="Gaulin E."/>
        </authorList>
    </citation>
    <scope>NUCLEOTIDE SEQUENCE [LARGE SCALE GENOMIC DNA]</scope>
    <source>
        <strain evidence="1 2">ATCC 201684</strain>
    </source>
</reference>
<comment type="caution">
    <text evidence="1">The sequence shown here is derived from an EMBL/GenBank/DDBJ whole genome shotgun (WGS) entry which is preliminary data.</text>
</comment>
<evidence type="ECO:0000313" key="1">
    <source>
        <dbReference type="EMBL" id="KAF0726685.1"/>
    </source>
</evidence>
<keyword evidence="2" id="KW-1185">Reference proteome</keyword>
<evidence type="ECO:0000313" key="2">
    <source>
        <dbReference type="Proteomes" id="UP000481153"/>
    </source>
</evidence>
<protein>
    <submittedName>
        <fullName evidence="1">Uncharacterized protein</fullName>
    </submittedName>
</protein>
<gene>
    <name evidence="1" type="ORF">Ae201684_015085</name>
</gene>
<dbReference type="Proteomes" id="UP000481153">
    <property type="component" value="Unassembled WGS sequence"/>
</dbReference>
<proteinExistence type="predicted"/>
<sequence>MMTTRKSVVDTLISTPLGRIQYPQDVFSPARVSFRVPSCPPVETPRQPLQLARAVAAQHDELPLLQHEWIVLLLELEWIDVLQQRPRILYVHDLLRLPSVQVVRVKEPLSVKSLGLWTEGRTLEVLQLMTH</sequence>
<organism evidence="1 2">
    <name type="scientific">Aphanomyces euteiches</name>
    <dbReference type="NCBI Taxonomy" id="100861"/>
    <lineage>
        <taxon>Eukaryota</taxon>
        <taxon>Sar</taxon>
        <taxon>Stramenopiles</taxon>
        <taxon>Oomycota</taxon>
        <taxon>Saprolegniomycetes</taxon>
        <taxon>Saprolegniales</taxon>
        <taxon>Verrucalvaceae</taxon>
        <taxon>Aphanomyces</taxon>
    </lineage>
</organism>
<dbReference type="AlphaFoldDB" id="A0A6G0WHL0"/>
<name>A0A6G0WHL0_9STRA</name>
<dbReference type="EMBL" id="VJMJ01000210">
    <property type="protein sequence ID" value="KAF0726685.1"/>
    <property type="molecule type" value="Genomic_DNA"/>
</dbReference>